<dbReference type="AlphaFoldDB" id="A0A6J5UEC6"/>
<dbReference type="PANTHER" id="PTHR34145:SF75">
    <property type="entry name" value="FBD DOMAIN-CONTAINING PROTEIN"/>
    <property type="match status" value="1"/>
</dbReference>
<evidence type="ECO:0000313" key="2">
    <source>
        <dbReference type="EMBL" id="CAB4274840.1"/>
    </source>
</evidence>
<dbReference type="InterPro" id="IPR036047">
    <property type="entry name" value="F-box-like_dom_sf"/>
</dbReference>
<proteinExistence type="predicted"/>
<evidence type="ECO:0000313" key="3">
    <source>
        <dbReference type="Proteomes" id="UP000507222"/>
    </source>
</evidence>
<dbReference type="Proteomes" id="UP000507222">
    <property type="component" value="Unassembled WGS sequence"/>
</dbReference>
<dbReference type="SUPFAM" id="SSF52047">
    <property type="entry name" value="RNI-like"/>
    <property type="match status" value="1"/>
</dbReference>
<dbReference type="Gene3D" id="3.80.10.10">
    <property type="entry name" value="Ribonuclease Inhibitor"/>
    <property type="match status" value="1"/>
</dbReference>
<dbReference type="SUPFAM" id="SSF81383">
    <property type="entry name" value="F-box domain"/>
    <property type="match status" value="1"/>
</dbReference>
<reference evidence="2 3" key="1">
    <citation type="submission" date="2020-05" db="EMBL/GenBank/DDBJ databases">
        <authorList>
            <person name="Campoy J."/>
            <person name="Schneeberger K."/>
            <person name="Spophaly S."/>
        </authorList>
    </citation>
    <scope>NUCLEOTIDE SEQUENCE [LARGE SCALE GENOMIC DNA]</scope>
    <source>
        <strain evidence="2">PruArmRojPasFocal</strain>
    </source>
</reference>
<dbReference type="EMBL" id="CAEKDK010000003">
    <property type="protein sequence ID" value="CAB4274840.1"/>
    <property type="molecule type" value="Genomic_DNA"/>
</dbReference>
<feature type="domain" description="FBD" evidence="1">
    <location>
        <begin position="421"/>
        <end position="487"/>
    </location>
</feature>
<accession>A0A6J5UEC6</accession>
<dbReference type="SMART" id="SM00579">
    <property type="entry name" value="FBD"/>
    <property type="match status" value="1"/>
</dbReference>
<dbReference type="Pfam" id="PF23622">
    <property type="entry name" value="LRR_At1g61320_AtMIF1"/>
    <property type="match status" value="1"/>
</dbReference>
<organism evidence="2 3">
    <name type="scientific">Prunus armeniaca</name>
    <name type="common">Apricot</name>
    <name type="synonym">Armeniaca vulgaris</name>
    <dbReference type="NCBI Taxonomy" id="36596"/>
    <lineage>
        <taxon>Eukaryota</taxon>
        <taxon>Viridiplantae</taxon>
        <taxon>Streptophyta</taxon>
        <taxon>Embryophyta</taxon>
        <taxon>Tracheophyta</taxon>
        <taxon>Spermatophyta</taxon>
        <taxon>Magnoliopsida</taxon>
        <taxon>eudicotyledons</taxon>
        <taxon>Gunneridae</taxon>
        <taxon>Pentapetalae</taxon>
        <taxon>rosids</taxon>
        <taxon>fabids</taxon>
        <taxon>Rosales</taxon>
        <taxon>Rosaceae</taxon>
        <taxon>Amygdaloideae</taxon>
        <taxon>Amygdaleae</taxon>
        <taxon>Prunus</taxon>
    </lineage>
</organism>
<dbReference type="InterPro" id="IPR055357">
    <property type="entry name" value="LRR_At1g61320_AtMIF1"/>
</dbReference>
<dbReference type="InterPro" id="IPR053781">
    <property type="entry name" value="F-box_AtFBL13-like"/>
</dbReference>
<evidence type="ECO:0000259" key="1">
    <source>
        <dbReference type="SMART" id="SM00579"/>
    </source>
</evidence>
<dbReference type="InterPro" id="IPR032675">
    <property type="entry name" value="LRR_dom_sf"/>
</dbReference>
<dbReference type="Pfam" id="PF00646">
    <property type="entry name" value="F-box"/>
    <property type="match status" value="1"/>
</dbReference>
<dbReference type="InterPro" id="IPR053772">
    <property type="entry name" value="At1g61320/At1g61330-like"/>
</dbReference>
<gene>
    <name evidence="2" type="ORF">CURHAP_LOCUS23470</name>
</gene>
<dbReference type="InterPro" id="IPR001810">
    <property type="entry name" value="F-box_dom"/>
</dbReference>
<dbReference type="CDD" id="cd22160">
    <property type="entry name" value="F-box_AtFBL13-like"/>
    <property type="match status" value="1"/>
</dbReference>
<sequence length="507" mass="58248">MSKRKATDLQTTECTRQTEGRKIAINFGDHDDKGENYLLDEKGDNYFIDYTRDNYLFKEEDDDDDEDYYFLDDEKGDNYSGEDRISELPDEILIAIVSLLDIWEGGRTCVISKRWRFLWASVTCLNFDDKGWGFSERLRKPCICGLFKILQSHQGSTLERLRISHCDLDSECCRSDVNNSIESAILQKRVQRLEIDDVRFSNDPYIFPERPFKIPFGFSCMKSLTHLSFNNTNIHCRIVGHFLSHCPLLEHLCIRSSSEIYVLKVVGPSLRLKFLQISDCPSVVKIEIFAPNLASFIYDGKGPYRTGIVMKHAPSLVMLSLAETDDCISKAFRSVSSYFSRLQTLSLRIGLGQRSIMLPESPELSSLKKLSLTIHMGQNSKILMDLTSLIERSPFLHRLELRLKWSGLFTYCTSSMQKINKCPHPCLKVVTISGFIGSRMDTKFAMYLIENSLVLEKLIFDLQKNYDFLSLKHYLSRKTTKKKIEATRKHALQIGKQLPPGAELIVI</sequence>
<dbReference type="Gene3D" id="1.20.1280.50">
    <property type="match status" value="1"/>
</dbReference>
<dbReference type="PANTHER" id="PTHR34145">
    <property type="entry name" value="OS02G0105600 PROTEIN"/>
    <property type="match status" value="1"/>
</dbReference>
<name>A0A6J5UEC6_PRUAR</name>
<dbReference type="InterPro" id="IPR006566">
    <property type="entry name" value="FBD"/>
</dbReference>
<protein>
    <recommendedName>
        <fullName evidence="1">FBD domain-containing protein</fullName>
    </recommendedName>
</protein>